<dbReference type="Proteomes" id="UP000266340">
    <property type="component" value="Unassembled WGS sequence"/>
</dbReference>
<evidence type="ECO:0000259" key="1">
    <source>
        <dbReference type="Pfam" id="PF00455"/>
    </source>
</evidence>
<keyword evidence="3" id="KW-1185">Reference proteome</keyword>
<reference evidence="2 3" key="1">
    <citation type="submission" date="2018-09" db="EMBL/GenBank/DDBJ databases">
        <title>Cohnella cavernae sp. nov., isolated from a karst cave.</title>
        <authorList>
            <person name="Zhu H."/>
        </authorList>
    </citation>
    <scope>NUCLEOTIDE SEQUENCE [LARGE SCALE GENOMIC DNA]</scope>
    <source>
        <strain evidence="2 3">K2E09-144</strain>
    </source>
</reference>
<gene>
    <name evidence="2" type="ORF">D3H35_26065</name>
</gene>
<dbReference type="Pfam" id="PF00455">
    <property type="entry name" value="DeoRC"/>
    <property type="match status" value="1"/>
</dbReference>
<proteinExistence type="predicted"/>
<dbReference type="EMBL" id="QXJM01000046">
    <property type="protein sequence ID" value="RIE00864.1"/>
    <property type="molecule type" value="Genomic_DNA"/>
</dbReference>
<feature type="domain" description="DeoR-like transcriptional repressor C-terminal sensor" evidence="1">
    <location>
        <begin position="1"/>
        <end position="36"/>
    </location>
</feature>
<dbReference type="AlphaFoldDB" id="A0A398CPJ7"/>
<comment type="caution">
    <text evidence="2">The sequence shown here is derived from an EMBL/GenBank/DDBJ whole genome shotgun (WGS) entry which is preliminary data.</text>
</comment>
<dbReference type="InterPro" id="IPR014036">
    <property type="entry name" value="DeoR-like_C"/>
</dbReference>
<name>A0A398CPJ7_9BACL</name>
<organism evidence="2 3">
    <name type="scientific">Cohnella faecalis</name>
    <dbReference type="NCBI Taxonomy" id="2315694"/>
    <lineage>
        <taxon>Bacteria</taxon>
        <taxon>Bacillati</taxon>
        <taxon>Bacillota</taxon>
        <taxon>Bacilli</taxon>
        <taxon>Bacillales</taxon>
        <taxon>Paenibacillaceae</taxon>
        <taxon>Cohnella</taxon>
    </lineage>
</organism>
<accession>A0A398CPJ7</accession>
<evidence type="ECO:0000313" key="2">
    <source>
        <dbReference type="EMBL" id="RIE00864.1"/>
    </source>
</evidence>
<evidence type="ECO:0000313" key="3">
    <source>
        <dbReference type="Proteomes" id="UP000266340"/>
    </source>
</evidence>
<sequence length="50" mass="5687">MLEAAKQVALVCDHTKFGNTALAKVCRLDELEHIITMKAFLLRCVKRWNG</sequence>
<protein>
    <recommendedName>
        <fullName evidence="1">DeoR-like transcriptional repressor C-terminal sensor domain-containing protein</fullName>
    </recommendedName>
</protein>